<evidence type="ECO:0000313" key="2">
    <source>
        <dbReference type="EMBL" id="MBX10439.1"/>
    </source>
</evidence>
<protein>
    <submittedName>
        <fullName evidence="2">Uncharacterized protein</fullName>
    </submittedName>
</protein>
<dbReference type="AlphaFoldDB" id="A0A2P2KXI2"/>
<feature type="transmembrane region" description="Helical" evidence="1">
    <location>
        <begin position="6"/>
        <end position="26"/>
    </location>
</feature>
<proteinExistence type="predicted"/>
<reference evidence="2" key="1">
    <citation type="submission" date="2018-02" db="EMBL/GenBank/DDBJ databases">
        <title>Rhizophora mucronata_Transcriptome.</title>
        <authorList>
            <person name="Meera S.P."/>
            <person name="Sreeshan A."/>
            <person name="Augustine A."/>
        </authorList>
    </citation>
    <scope>NUCLEOTIDE SEQUENCE</scope>
    <source>
        <tissue evidence="2">Leaf</tissue>
    </source>
</reference>
<sequence>MSFGLFFYPSYLVIFGSSLCFLQGMLDLPCS</sequence>
<organism evidence="2">
    <name type="scientific">Rhizophora mucronata</name>
    <name type="common">Asiatic mangrove</name>
    <dbReference type="NCBI Taxonomy" id="61149"/>
    <lineage>
        <taxon>Eukaryota</taxon>
        <taxon>Viridiplantae</taxon>
        <taxon>Streptophyta</taxon>
        <taxon>Embryophyta</taxon>
        <taxon>Tracheophyta</taxon>
        <taxon>Spermatophyta</taxon>
        <taxon>Magnoliopsida</taxon>
        <taxon>eudicotyledons</taxon>
        <taxon>Gunneridae</taxon>
        <taxon>Pentapetalae</taxon>
        <taxon>rosids</taxon>
        <taxon>fabids</taxon>
        <taxon>Malpighiales</taxon>
        <taxon>Rhizophoraceae</taxon>
        <taxon>Rhizophora</taxon>
    </lineage>
</organism>
<dbReference type="EMBL" id="GGEC01029955">
    <property type="protein sequence ID" value="MBX10439.1"/>
    <property type="molecule type" value="Transcribed_RNA"/>
</dbReference>
<keyword evidence="1" id="KW-0472">Membrane</keyword>
<keyword evidence="1" id="KW-1133">Transmembrane helix</keyword>
<accession>A0A2P2KXI2</accession>
<evidence type="ECO:0000256" key="1">
    <source>
        <dbReference type="SAM" id="Phobius"/>
    </source>
</evidence>
<name>A0A2P2KXI2_RHIMU</name>
<keyword evidence="1" id="KW-0812">Transmembrane</keyword>